<evidence type="ECO:0000256" key="8">
    <source>
        <dbReference type="ARBA" id="ARBA00022833"/>
    </source>
</evidence>
<reference evidence="17" key="1">
    <citation type="journal article" date="2021" name="Mol. Plant Microbe Interact.">
        <title>Complete Genome Sequence of the Plant-Pathogenic Fungus Colletotrichum lupini.</title>
        <authorList>
            <person name="Baroncelli R."/>
            <person name="Pensec F."/>
            <person name="Da Lio D."/>
            <person name="Boufleur T."/>
            <person name="Vicente I."/>
            <person name="Sarrocco S."/>
            <person name="Picot A."/>
            <person name="Baraldi E."/>
            <person name="Sukno S."/>
            <person name="Thon M."/>
            <person name="Le Floch G."/>
        </authorList>
    </citation>
    <scope>NUCLEOTIDE SEQUENCE</scope>
    <source>
        <strain evidence="17">IMI 504893</strain>
    </source>
</reference>
<dbReference type="Pfam" id="PF09127">
    <property type="entry name" value="Leuk-A4-hydro_C"/>
    <property type="match status" value="1"/>
</dbReference>
<keyword evidence="5 14" id="KW-0645">Protease</keyword>
<protein>
    <recommendedName>
        <fullName evidence="14">Leukotriene A(4) hydrolase</fullName>
        <shortName evidence="14">LTA-4 hydrolase</shortName>
        <ecNumber evidence="14">3.3.2.10</ecNumber>
        <ecNumber evidence="14">3.4.11.-</ecNumber>
    </recommendedName>
</protein>
<comment type="cofactor">
    <cofactor evidence="13 14">
        <name>Zn(2+)</name>
        <dbReference type="ChEBI" id="CHEBI:29105"/>
    </cofactor>
    <text evidence="13 14">Binds 1 zinc ion per subunit.</text>
</comment>
<dbReference type="Proteomes" id="UP000830671">
    <property type="component" value="Chromosome 5"/>
</dbReference>
<dbReference type="SUPFAM" id="SSF48371">
    <property type="entry name" value="ARM repeat"/>
    <property type="match status" value="1"/>
</dbReference>
<feature type="active site" description="Proton acceptor" evidence="11">
    <location>
        <position position="608"/>
    </location>
</feature>
<dbReference type="InterPro" id="IPR014782">
    <property type="entry name" value="Peptidase_M1_dom"/>
</dbReference>
<evidence type="ECO:0000256" key="1">
    <source>
        <dbReference type="ARBA" id="ARBA00004123"/>
    </source>
</evidence>
<feature type="binding site" evidence="13">
    <location>
        <position position="611"/>
    </location>
    <ligand>
        <name>Zn(2+)</name>
        <dbReference type="ChEBI" id="CHEBI:29105"/>
        <note>catalytic</note>
    </ligand>
</feature>
<dbReference type="NCBIfam" id="TIGR02411">
    <property type="entry name" value="leuko_A4_hydro"/>
    <property type="match status" value="1"/>
</dbReference>
<dbReference type="FunFam" id="1.25.40.320:FF:000001">
    <property type="entry name" value="Leukotriene A(4) hydrolase"/>
    <property type="match status" value="1"/>
</dbReference>
<dbReference type="RefSeq" id="XP_049146899.1">
    <property type="nucleotide sequence ID" value="XM_049289754.1"/>
</dbReference>
<keyword evidence="6 13" id="KW-0479">Metal-binding</keyword>
<dbReference type="Gene3D" id="1.10.390.10">
    <property type="entry name" value="Neutral Protease Domain 2"/>
    <property type="match status" value="1"/>
</dbReference>
<dbReference type="InterPro" id="IPR012777">
    <property type="entry name" value="LTA4H"/>
</dbReference>
<proteinExistence type="inferred from homology"/>
<feature type="binding site" evidence="12">
    <location>
        <begin position="446"/>
        <end position="448"/>
    </location>
    <ligand>
        <name>a peptide</name>
        <dbReference type="ChEBI" id="CHEBI:60466"/>
    </ligand>
</feature>
<dbReference type="EC" id="3.4.11.-" evidence="14"/>
<organism evidence="17 18">
    <name type="scientific">Colletotrichum lupini</name>
    <dbReference type="NCBI Taxonomy" id="145971"/>
    <lineage>
        <taxon>Eukaryota</taxon>
        <taxon>Fungi</taxon>
        <taxon>Dikarya</taxon>
        <taxon>Ascomycota</taxon>
        <taxon>Pezizomycotina</taxon>
        <taxon>Sordariomycetes</taxon>
        <taxon>Hypocreomycetidae</taxon>
        <taxon>Glomerellales</taxon>
        <taxon>Glomerellaceae</taxon>
        <taxon>Colletotrichum</taxon>
        <taxon>Colletotrichum acutatum species complex</taxon>
    </lineage>
</organism>
<evidence type="ECO:0000256" key="9">
    <source>
        <dbReference type="ARBA" id="ARBA00023049"/>
    </source>
</evidence>
<keyword evidence="9 14" id="KW-0482">Metalloprotease</keyword>
<feature type="domain" description="Peptidase M1 leukotriene A4 hydrolase/aminopeptidase C-terminal" evidence="16">
    <location>
        <begin position="778"/>
        <end position="917"/>
    </location>
</feature>
<feature type="binding site" evidence="13">
    <location>
        <position position="607"/>
    </location>
    <ligand>
        <name>Zn(2+)</name>
        <dbReference type="ChEBI" id="CHEBI:29105"/>
        <note>catalytic</note>
    </ligand>
</feature>
<dbReference type="GeneID" id="73344764"/>
<dbReference type="AlphaFoldDB" id="A0A9Q8WJ38"/>
<dbReference type="PANTHER" id="PTHR45726:SF3">
    <property type="entry name" value="LEUKOTRIENE A-4 HYDROLASE"/>
    <property type="match status" value="1"/>
</dbReference>
<keyword evidence="8 13" id="KW-0862">Zinc</keyword>
<dbReference type="InterPro" id="IPR016024">
    <property type="entry name" value="ARM-type_fold"/>
</dbReference>
<dbReference type="SUPFAM" id="SSF55486">
    <property type="entry name" value="Metalloproteases ('zincins'), catalytic domain"/>
    <property type="match status" value="1"/>
</dbReference>
<evidence type="ECO:0000259" key="16">
    <source>
        <dbReference type="SMART" id="SM01263"/>
    </source>
</evidence>
<dbReference type="SMART" id="SM01263">
    <property type="entry name" value="Leuk-A4-hydro_C"/>
    <property type="match status" value="1"/>
</dbReference>
<keyword evidence="4 14" id="KW-0963">Cytoplasm</keyword>
<feature type="binding site" evidence="12">
    <location>
        <begin position="875"/>
        <end position="877"/>
    </location>
    <ligand>
        <name>a peptide</name>
        <dbReference type="ChEBI" id="CHEBI:60466"/>
    </ligand>
</feature>
<dbReference type="PRINTS" id="PR00756">
    <property type="entry name" value="ALADIPTASE"/>
</dbReference>
<dbReference type="GO" id="GO:0005634">
    <property type="term" value="C:nucleus"/>
    <property type="evidence" value="ECO:0007669"/>
    <property type="project" value="UniProtKB-SubCell"/>
</dbReference>
<dbReference type="Gene3D" id="2.60.40.1730">
    <property type="entry name" value="tricorn interacting facor f3 domain"/>
    <property type="match status" value="1"/>
</dbReference>
<evidence type="ECO:0000256" key="3">
    <source>
        <dbReference type="ARBA" id="ARBA00010136"/>
    </source>
</evidence>
<comment type="subcellular location">
    <subcellularLocation>
        <location evidence="2 14">Cytoplasm</location>
    </subcellularLocation>
    <subcellularLocation>
        <location evidence="1">Nucleus</location>
    </subcellularLocation>
</comment>
<dbReference type="FunFam" id="2.60.40.1730:FF:000004">
    <property type="entry name" value="Leukotriene A(4) hydrolase"/>
    <property type="match status" value="1"/>
</dbReference>
<dbReference type="EMBL" id="CP019477">
    <property type="protein sequence ID" value="UQC85284.1"/>
    <property type="molecule type" value="Genomic_DNA"/>
</dbReference>
<dbReference type="PANTHER" id="PTHR45726">
    <property type="entry name" value="LEUKOTRIENE A-4 HYDROLASE"/>
    <property type="match status" value="1"/>
</dbReference>
<feature type="binding site" evidence="13">
    <location>
        <position position="630"/>
    </location>
    <ligand>
        <name>Zn(2+)</name>
        <dbReference type="ChEBI" id="CHEBI:29105"/>
        <note>catalytic</note>
    </ligand>
</feature>
<evidence type="ECO:0000256" key="13">
    <source>
        <dbReference type="PIRSR" id="PIRSR612777-3"/>
    </source>
</evidence>
<evidence type="ECO:0000256" key="5">
    <source>
        <dbReference type="ARBA" id="ARBA00022670"/>
    </source>
</evidence>
<dbReference type="InterPro" id="IPR034015">
    <property type="entry name" value="M1_LTA4H"/>
</dbReference>
<feature type="active site" description="Proton donor" evidence="11">
    <location>
        <position position="695"/>
    </location>
</feature>
<keyword evidence="7 14" id="KW-0378">Hydrolase</keyword>
<dbReference type="InterPro" id="IPR042097">
    <property type="entry name" value="Aminopeptidase_N-like_N_sf"/>
</dbReference>
<dbReference type="KEGG" id="clup:CLUP02_10781"/>
<dbReference type="InterPro" id="IPR049980">
    <property type="entry name" value="LTA4H_cat"/>
</dbReference>
<evidence type="ECO:0000256" key="11">
    <source>
        <dbReference type="PIRSR" id="PIRSR612777-1"/>
    </source>
</evidence>
<dbReference type="GO" id="GO:0004177">
    <property type="term" value="F:aminopeptidase activity"/>
    <property type="evidence" value="ECO:0007669"/>
    <property type="project" value="TreeGrafter"/>
</dbReference>
<comment type="similarity">
    <text evidence="3 14">Belongs to the peptidase M1 family.</text>
</comment>
<accession>A0A9Q8WJ38</accession>
<name>A0A9Q8WJ38_9PEZI</name>
<evidence type="ECO:0000256" key="12">
    <source>
        <dbReference type="PIRSR" id="PIRSR612777-2"/>
    </source>
</evidence>
<dbReference type="InterPro" id="IPR001930">
    <property type="entry name" value="Peptidase_M1"/>
</dbReference>
<evidence type="ECO:0000256" key="15">
    <source>
        <dbReference type="SAM" id="MobiDB-lite"/>
    </source>
</evidence>
<dbReference type="Pfam" id="PF17900">
    <property type="entry name" value="Peptidase_M1_N"/>
    <property type="match status" value="1"/>
</dbReference>
<dbReference type="FunFam" id="1.10.390.10:FF:000009">
    <property type="entry name" value="Leukotriene A(4) hydrolase"/>
    <property type="match status" value="1"/>
</dbReference>
<keyword evidence="10" id="KW-0539">Nucleus</keyword>
<feature type="binding site" evidence="12">
    <location>
        <begin position="578"/>
        <end position="583"/>
    </location>
    <ligand>
        <name>a peptide</name>
        <dbReference type="ChEBI" id="CHEBI:60466"/>
    </ligand>
</feature>
<evidence type="ECO:0000313" key="18">
    <source>
        <dbReference type="Proteomes" id="UP000830671"/>
    </source>
</evidence>
<dbReference type="InterPro" id="IPR038502">
    <property type="entry name" value="M1_LTA-4_hydro/amino_C_sf"/>
</dbReference>
<dbReference type="CDD" id="cd09599">
    <property type="entry name" value="M1_LTA4H"/>
    <property type="match status" value="1"/>
</dbReference>
<evidence type="ECO:0000256" key="10">
    <source>
        <dbReference type="ARBA" id="ARBA00023242"/>
    </source>
</evidence>
<evidence type="ECO:0000256" key="4">
    <source>
        <dbReference type="ARBA" id="ARBA00022490"/>
    </source>
</evidence>
<keyword evidence="18" id="KW-1185">Reference proteome</keyword>
<evidence type="ECO:0000256" key="6">
    <source>
        <dbReference type="ARBA" id="ARBA00022723"/>
    </source>
</evidence>
<sequence length="920" mass="102350">MERTACRGIYGYCLRSKGVIDFQVQVSRSEPGGQRGDFSSGFSPRKGRREVFLVQATVDKLSLSVVRRYVGVYDLMRQHRKRKGWTVTGGLGNRNAGQASRGQGGEGKDKSGWRLAGTRNGLGNPRIPECEDGPEILSQVRIRHAGRSHPRGKAAPFQDVGLGRGSLVQLRSGWGLQLCRYPVLGSPKASRRADGPAFDGTSYSVDGERWQAIVRLACLVLASLGRGGWKETAALFKVALVASMTDPDKVWLEVYPSTLVRMWQVLPTTSREEELKDIKFLENWSSANFTRLTSPQSRAAAFGTTAKMASTTSTNRDPNTLSNYGAWLTKHTTANLTIDFKDKSLKGSVTLELESLTDSQSKEIILDSSFLSISGVKVNAATSTWELKDRVEPYGAPLHVFVPQGAAKGEVVKVDVDLATTDKCTALQWLTPAQTSNKKHPYMFSQCQAIHARSLFPCQDTPDVKSTYSFVLASPLPVVASGVLVEGSGKDEKKGDNTVYRFEQKVPIPSYLFALASGDIATAPIGPRSIVATGPDELKESQWELQNDMEKFMEVAEKLVFPYRWGQYNVLVLPPSFPYGGMENPIYTFATPTIISGDKQNVDVIAHELSHSWSGNLVTSCSWEHFWLNEGWTTYLERRIGMAVHGDAERDFSAIIGWKALEDAVALNGADSEFTKLIINHKGIDPDDAFSTVPYEKGFHFLYYLERLVGMDAFDKFIPHYFTKWSRKSLDSFEFKDTFLTFFNGLGDEEIKNKVASIDWDTWFYQPGLPPKPVFDTTLADVCYKLAENWKDESFKPSAEDVASFSGNQKLVLLETIEKFPSPLSADRAKLLGTVYDLVSSRNAELKTAYYKIALAAEDSSAYQGAAELLGHVGRMKFVRPLFRSLNKVDRELALKTFEKNRDFYHPICRGMVEKDLGLV</sequence>
<dbReference type="GO" id="GO:0008270">
    <property type="term" value="F:zinc ion binding"/>
    <property type="evidence" value="ECO:0007669"/>
    <property type="project" value="InterPro"/>
</dbReference>
<dbReference type="GO" id="GO:0008237">
    <property type="term" value="F:metallopeptidase activity"/>
    <property type="evidence" value="ECO:0007669"/>
    <property type="project" value="UniProtKB-KW"/>
</dbReference>
<dbReference type="Gene3D" id="1.25.40.320">
    <property type="entry name" value="Peptidase M1, leukotriene A4 hydrolase/aminopeptidase C-terminal domain"/>
    <property type="match status" value="1"/>
</dbReference>
<evidence type="ECO:0000256" key="2">
    <source>
        <dbReference type="ARBA" id="ARBA00004496"/>
    </source>
</evidence>
<evidence type="ECO:0000256" key="7">
    <source>
        <dbReference type="ARBA" id="ARBA00022801"/>
    </source>
</evidence>
<dbReference type="InterPro" id="IPR015211">
    <property type="entry name" value="Peptidase_M1_C"/>
</dbReference>
<evidence type="ECO:0000256" key="14">
    <source>
        <dbReference type="RuleBase" id="RU361141"/>
    </source>
</evidence>
<dbReference type="InterPro" id="IPR027268">
    <property type="entry name" value="Peptidase_M4/M1_CTD_sf"/>
</dbReference>
<dbReference type="GO" id="GO:0006508">
    <property type="term" value="P:proteolysis"/>
    <property type="evidence" value="ECO:0007669"/>
    <property type="project" value="UniProtKB-KW"/>
</dbReference>
<dbReference type="GO" id="GO:0004301">
    <property type="term" value="F:epoxide hydrolase activity"/>
    <property type="evidence" value="ECO:0007669"/>
    <property type="project" value="UniProtKB-EC"/>
</dbReference>
<gene>
    <name evidence="17" type="ORF">CLUP02_10781</name>
</gene>
<dbReference type="Gene3D" id="3.30.2010.30">
    <property type="match status" value="1"/>
</dbReference>
<evidence type="ECO:0000313" key="17">
    <source>
        <dbReference type="EMBL" id="UQC85284.1"/>
    </source>
</evidence>
<dbReference type="InterPro" id="IPR045357">
    <property type="entry name" value="Aminopeptidase_N-like_N"/>
</dbReference>
<comment type="catalytic activity">
    <reaction evidence="14">
        <text>an epoxide + H2O = an ethanediol</text>
        <dbReference type="Rhea" id="RHEA:19037"/>
        <dbReference type="ChEBI" id="CHEBI:15377"/>
        <dbReference type="ChEBI" id="CHEBI:32955"/>
        <dbReference type="ChEBI" id="CHEBI:140594"/>
        <dbReference type="EC" id="3.3.2.10"/>
    </reaction>
</comment>
<dbReference type="FunFam" id="3.30.2010.30:FF:000001">
    <property type="entry name" value="Leukotriene A(4) hydrolase"/>
    <property type="match status" value="1"/>
</dbReference>
<dbReference type="SUPFAM" id="SSF63737">
    <property type="entry name" value="Leukotriene A4 hydrolase N-terminal domain"/>
    <property type="match status" value="1"/>
</dbReference>
<dbReference type="EC" id="3.3.2.10" evidence="14"/>
<feature type="region of interest" description="Disordered" evidence="15">
    <location>
        <begin position="86"/>
        <end position="130"/>
    </location>
</feature>
<dbReference type="GO" id="GO:0005829">
    <property type="term" value="C:cytosol"/>
    <property type="evidence" value="ECO:0007669"/>
    <property type="project" value="TreeGrafter"/>
</dbReference>
<dbReference type="Pfam" id="PF01433">
    <property type="entry name" value="Peptidase_M1"/>
    <property type="match status" value="1"/>
</dbReference>